<gene>
    <name evidence="1" type="ORF">DA73_0245550</name>
</gene>
<protein>
    <submittedName>
        <fullName evidence="1">Uncharacterized protein</fullName>
    </submittedName>
</protein>
<accession>A0A0C1R293</accession>
<comment type="caution">
    <text evidence="1">The sequence shown here is derived from an EMBL/GenBank/DDBJ whole genome shotgun (WGS) entry which is preliminary data.</text>
</comment>
<dbReference type="AlphaFoldDB" id="A0A0C1R293"/>
<proteinExistence type="predicted"/>
<sequence length="81" mass="9328">MAVCLILDISLQNYEKGTLKLTFNRIPNIGEKIAFSNWNMIVKDVIHHPSRFKINPDEEGEVNNEYDATLYIEFINSTPTV</sequence>
<reference evidence="1" key="1">
    <citation type="journal article" date="2015" name="Genome Announc.">
        <title>Draft Genome Sequence of Tolypothrix boutellei Strain VB521301.</title>
        <authorList>
            <person name="Chandrababunaidu M.M."/>
            <person name="Singh D."/>
            <person name="Sen D."/>
            <person name="Bhan S."/>
            <person name="Das S."/>
            <person name="Gupta A."/>
            <person name="Adhikary S.P."/>
            <person name="Tripathy S."/>
        </authorList>
    </citation>
    <scope>NUCLEOTIDE SEQUENCE</scope>
    <source>
        <strain evidence="1">VB521301</strain>
    </source>
</reference>
<dbReference type="EMBL" id="JHEG02000068">
    <property type="protein sequence ID" value="KIE06360.1"/>
    <property type="molecule type" value="Genomic_DNA"/>
</dbReference>
<evidence type="ECO:0000313" key="1">
    <source>
        <dbReference type="EMBL" id="KIE06360.1"/>
    </source>
</evidence>
<organism evidence="1">
    <name type="scientific">Tolypothrix bouteillei VB521301</name>
    <dbReference type="NCBI Taxonomy" id="1479485"/>
    <lineage>
        <taxon>Bacteria</taxon>
        <taxon>Bacillati</taxon>
        <taxon>Cyanobacteriota</taxon>
        <taxon>Cyanophyceae</taxon>
        <taxon>Nostocales</taxon>
        <taxon>Tolypothrichaceae</taxon>
        <taxon>Tolypothrix</taxon>
    </lineage>
</organism>
<name>A0A0C1R293_9CYAN</name>